<evidence type="ECO:0000313" key="8">
    <source>
        <dbReference type="Proteomes" id="UP000433483"/>
    </source>
</evidence>
<evidence type="ECO:0000313" key="7">
    <source>
        <dbReference type="Proteomes" id="UP000429523"/>
    </source>
</evidence>
<dbReference type="Proteomes" id="UP000429523">
    <property type="component" value="Unassembled WGS sequence"/>
</dbReference>
<evidence type="ECO:0000313" key="9">
    <source>
        <dbReference type="Proteomes" id="UP000440732"/>
    </source>
</evidence>
<dbReference type="Proteomes" id="UP000433483">
    <property type="component" value="Unassembled WGS sequence"/>
</dbReference>
<dbReference type="AlphaFoldDB" id="A0A6A3FGQ2"/>
<evidence type="ECO:0000313" key="4">
    <source>
        <dbReference type="EMBL" id="KAE9130777.1"/>
    </source>
</evidence>
<proteinExistence type="predicted"/>
<dbReference type="Gene3D" id="3.30.2230.10">
    <property type="entry name" value="DUSP-like"/>
    <property type="match status" value="1"/>
</dbReference>
<dbReference type="PROSITE" id="PS51283">
    <property type="entry name" value="DUSP"/>
    <property type="match status" value="1"/>
</dbReference>
<dbReference type="Pfam" id="PF06337">
    <property type="entry name" value="DUSP"/>
    <property type="match status" value="1"/>
</dbReference>
<dbReference type="EMBL" id="QXGB01000137">
    <property type="protein sequence ID" value="KAE9228504.1"/>
    <property type="molecule type" value="Genomic_DNA"/>
</dbReference>
<keyword evidence="8" id="KW-1185">Reference proteome</keyword>
<dbReference type="InterPro" id="IPR006615">
    <property type="entry name" value="Pept_C19_DUSP"/>
</dbReference>
<dbReference type="OrthoDB" id="120377at2759"/>
<evidence type="ECO:0000259" key="2">
    <source>
        <dbReference type="PROSITE" id="PS51283"/>
    </source>
</evidence>
<dbReference type="GO" id="GO:0004843">
    <property type="term" value="F:cysteine-type deubiquitinase activity"/>
    <property type="evidence" value="ECO:0007669"/>
    <property type="project" value="InterPro"/>
</dbReference>
<evidence type="ECO:0000313" key="5">
    <source>
        <dbReference type="EMBL" id="KAE9152195.1"/>
    </source>
</evidence>
<dbReference type="EMBL" id="QXFZ01000139">
    <property type="protein sequence ID" value="KAE9130777.1"/>
    <property type="molecule type" value="Genomic_DNA"/>
</dbReference>
<evidence type="ECO:0000313" key="3">
    <source>
        <dbReference type="EMBL" id="KAE8944372.1"/>
    </source>
</evidence>
<dbReference type="Proteomes" id="UP000440732">
    <property type="component" value="Unassembled WGS sequence"/>
</dbReference>
<feature type="domain" description="DUSP" evidence="2">
    <location>
        <begin position="454"/>
        <end position="567"/>
    </location>
</feature>
<organism evidence="3 7">
    <name type="scientific">Phytophthora fragariae</name>
    <dbReference type="NCBI Taxonomy" id="53985"/>
    <lineage>
        <taxon>Eukaryota</taxon>
        <taxon>Sar</taxon>
        <taxon>Stramenopiles</taxon>
        <taxon>Oomycota</taxon>
        <taxon>Peronosporomycetes</taxon>
        <taxon>Peronosporales</taxon>
        <taxon>Peronosporaceae</taxon>
        <taxon>Phytophthora</taxon>
    </lineage>
</organism>
<evidence type="ECO:0000313" key="6">
    <source>
        <dbReference type="EMBL" id="KAE9228504.1"/>
    </source>
</evidence>
<dbReference type="SUPFAM" id="SSF143791">
    <property type="entry name" value="DUSP-like"/>
    <property type="match status" value="1"/>
</dbReference>
<sequence>MADAMHVELCAVLACGTGRIHTTSRLEDAVPTALLRSVLLHRSSNWLQTAIASMLALFSAIKPTSSDTVQLISTPGSPTGEFTQISGGLVKPSSMIVAGMDITAWQIEEVNVPAGPLGILLDGSCTDAALLDDFAPVAREGTPGAVEASGKVPHGSVLVGMDKIDFMQEPRKTLAEIGTILREAAHLKRLLRFRVPPQNYQKMATPQSPEQDDKAQLLLGPSSSSTSLMEGSDANKPAGEWSSWMWSGLRAATALGAPRAATPDTQSASSTVEPIAPLQTVPSVIKSTGRSPSFVRVTGMEDRLLESDTHPFVPSASDKVVSVEVPAGSLGLHLDGSVANRAVVLGFIPLPDGSRGVLERNGSVSSGAELVEINGEDVSQESLPGIRERLGRSSGEPRRLSFRLPPPVKLAVQPPPTTAASITPPISRSPSRRISAVSLQRLSMVSASEPTYSEDIELRRRLELILVMTYDRKELKFKECWFAVHTEWMNRWALFVGKGGPLPGPITNHELLQPGWDTTSEDPNRAAFARSGLEIMKDFRFVTPMVWSLLVALHGEGDAPPIARFSLDINSEAPEDINEVLHDAKAQAVGLANSLRDKCQVLNKKQHALGL</sequence>
<dbReference type="InterPro" id="IPR035927">
    <property type="entry name" value="DUSP-like_sf"/>
</dbReference>
<dbReference type="SMART" id="SM00695">
    <property type="entry name" value="DUSP"/>
    <property type="match status" value="1"/>
</dbReference>
<comment type="caution">
    <text evidence="3">The sequence shown here is derived from an EMBL/GenBank/DDBJ whole genome shotgun (WGS) entry which is preliminary data.</text>
</comment>
<feature type="region of interest" description="Disordered" evidence="1">
    <location>
        <begin position="201"/>
        <end position="236"/>
    </location>
</feature>
<protein>
    <recommendedName>
        <fullName evidence="2">DUSP domain-containing protein</fullName>
    </recommendedName>
</protein>
<feature type="compositionally biased region" description="Low complexity" evidence="1">
    <location>
        <begin position="217"/>
        <end position="228"/>
    </location>
</feature>
<gene>
    <name evidence="6" type="ORF">PF005_g4297</name>
    <name evidence="5" type="ORF">PF006_g3591</name>
    <name evidence="4" type="ORF">PF007_g4394</name>
    <name evidence="3" type="ORF">PF009_g5956</name>
</gene>
<dbReference type="EMBL" id="QXGA01000116">
    <property type="protein sequence ID" value="KAE9152195.1"/>
    <property type="molecule type" value="Genomic_DNA"/>
</dbReference>
<dbReference type="Proteomes" id="UP000441208">
    <property type="component" value="Unassembled WGS sequence"/>
</dbReference>
<accession>A0A6A3FGQ2</accession>
<evidence type="ECO:0000256" key="1">
    <source>
        <dbReference type="SAM" id="MobiDB-lite"/>
    </source>
</evidence>
<evidence type="ECO:0000313" key="10">
    <source>
        <dbReference type="Proteomes" id="UP000441208"/>
    </source>
</evidence>
<name>A0A6A3FGQ2_9STRA</name>
<dbReference type="EMBL" id="QXGF01000207">
    <property type="protein sequence ID" value="KAE8944372.1"/>
    <property type="molecule type" value="Genomic_DNA"/>
</dbReference>
<reference evidence="7 8" key="1">
    <citation type="submission" date="2018-08" db="EMBL/GenBank/DDBJ databases">
        <title>Genomic investigation of the strawberry pathogen Phytophthora fragariae indicates pathogenicity is determined by transcriptional variation in three key races.</title>
        <authorList>
            <person name="Adams T.M."/>
            <person name="Armitage A.D."/>
            <person name="Sobczyk M.K."/>
            <person name="Bates H.J."/>
            <person name="Dunwell J.M."/>
            <person name="Nellist C.F."/>
            <person name="Harrison R.J."/>
        </authorList>
    </citation>
    <scope>NUCLEOTIDE SEQUENCE [LARGE SCALE GENOMIC DNA]</scope>
    <source>
        <strain evidence="6 8">NOV-27</strain>
        <strain evidence="5 9">NOV-5</strain>
        <strain evidence="4 10">NOV-71</strain>
        <strain evidence="3 7">NOV-9</strain>
    </source>
</reference>